<dbReference type="RefSeq" id="WP_266149097.1">
    <property type="nucleotide sequence ID" value="NZ_CP064028.1"/>
</dbReference>
<evidence type="ECO:0000313" key="1">
    <source>
        <dbReference type="EMBL" id="MFC4527174.1"/>
    </source>
</evidence>
<evidence type="ECO:0000313" key="2">
    <source>
        <dbReference type="Proteomes" id="UP001595961"/>
    </source>
</evidence>
<gene>
    <name evidence="1" type="ORF">ACFO5W_11075</name>
</gene>
<keyword evidence="2" id="KW-1185">Reference proteome</keyword>
<reference evidence="2" key="1">
    <citation type="journal article" date="2019" name="Int. J. Syst. Evol. Microbiol.">
        <title>The Global Catalogue of Microorganisms (GCM) 10K type strain sequencing project: providing services to taxonomists for standard genome sequencing and annotation.</title>
        <authorList>
            <consortium name="The Broad Institute Genomics Platform"/>
            <consortium name="The Broad Institute Genome Sequencing Center for Infectious Disease"/>
            <person name="Wu L."/>
            <person name="Ma J."/>
        </authorList>
    </citation>
    <scope>NUCLEOTIDE SEQUENCE [LARGE SCALE GENOMIC DNA]</scope>
    <source>
        <strain evidence="2">CCM 4481</strain>
    </source>
</reference>
<name>A0ABV9C2C6_9GAMM</name>
<protein>
    <submittedName>
        <fullName evidence="1">Uncharacterized protein</fullName>
    </submittedName>
</protein>
<dbReference type="Proteomes" id="UP001595961">
    <property type="component" value="Unassembled WGS sequence"/>
</dbReference>
<sequence>MNELLELAVEAHGGLKRWQALRHVAAELSVGGVIWELKGQPGLFSNANYSADLQVQRATLGRFGNTDRLVQFSPDKLVLETSAGHVLEERAHPREAFAGHDNETPWDPLHAAYFNSYALWTYLTQPFLYTYPGFQVAEIEPWQEDGETWRRLKVLFPGTVASHTREQVSYFGPDGLMRRHDYAVDILGGAQGAHYMDDYRDVDGLRIPHRRRVYPLGAGNERVAEPLLVTIDISAVSFT</sequence>
<organism evidence="1 2">
    <name type="scientific">Dyella halodurans</name>
    <dbReference type="NCBI Taxonomy" id="1920171"/>
    <lineage>
        <taxon>Bacteria</taxon>
        <taxon>Pseudomonadati</taxon>
        <taxon>Pseudomonadota</taxon>
        <taxon>Gammaproteobacteria</taxon>
        <taxon>Lysobacterales</taxon>
        <taxon>Rhodanobacteraceae</taxon>
        <taxon>Dyella</taxon>
    </lineage>
</organism>
<accession>A0ABV9C2C6</accession>
<proteinExistence type="predicted"/>
<dbReference type="EMBL" id="JBHSGA010000017">
    <property type="protein sequence ID" value="MFC4527174.1"/>
    <property type="molecule type" value="Genomic_DNA"/>
</dbReference>
<comment type="caution">
    <text evidence="1">The sequence shown here is derived from an EMBL/GenBank/DDBJ whole genome shotgun (WGS) entry which is preliminary data.</text>
</comment>